<dbReference type="EMBL" id="JBFXLS010000018">
    <property type="protein sequence ID" value="KAL2828934.1"/>
    <property type="molecule type" value="Genomic_DNA"/>
</dbReference>
<dbReference type="SUPFAM" id="SSF57959">
    <property type="entry name" value="Leucine zipper domain"/>
    <property type="match status" value="1"/>
</dbReference>
<feature type="compositionally biased region" description="Polar residues" evidence="4">
    <location>
        <begin position="154"/>
        <end position="163"/>
    </location>
</feature>
<keyword evidence="7" id="KW-1185">Reference proteome</keyword>
<organism evidence="6 7">
    <name type="scientific">Aspergillus cavernicola</name>
    <dbReference type="NCBI Taxonomy" id="176166"/>
    <lineage>
        <taxon>Eukaryota</taxon>
        <taxon>Fungi</taxon>
        <taxon>Dikarya</taxon>
        <taxon>Ascomycota</taxon>
        <taxon>Pezizomycotina</taxon>
        <taxon>Eurotiomycetes</taxon>
        <taxon>Eurotiomycetidae</taxon>
        <taxon>Eurotiales</taxon>
        <taxon>Aspergillaceae</taxon>
        <taxon>Aspergillus</taxon>
        <taxon>Aspergillus subgen. Nidulantes</taxon>
    </lineage>
</organism>
<evidence type="ECO:0000256" key="2">
    <source>
        <dbReference type="ARBA" id="ARBA00023125"/>
    </source>
</evidence>
<reference evidence="6 7" key="1">
    <citation type="submission" date="2024-07" db="EMBL/GenBank/DDBJ databases">
        <title>Section-level genome sequencing and comparative genomics of Aspergillus sections Usti and Cavernicolus.</title>
        <authorList>
            <consortium name="Lawrence Berkeley National Laboratory"/>
            <person name="Nybo J.L."/>
            <person name="Vesth T.C."/>
            <person name="Theobald S."/>
            <person name="Frisvad J.C."/>
            <person name="Larsen T.O."/>
            <person name="Kjaerboelling I."/>
            <person name="Rothschild-Mancinelli K."/>
            <person name="Lyhne E.K."/>
            <person name="Kogle M.E."/>
            <person name="Barry K."/>
            <person name="Clum A."/>
            <person name="Na H."/>
            <person name="Ledsgaard L."/>
            <person name="Lin J."/>
            <person name="Lipzen A."/>
            <person name="Kuo A."/>
            <person name="Riley R."/>
            <person name="Mondo S."/>
            <person name="LaButti K."/>
            <person name="Haridas S."/>
            <person name="Pangalinan J."/>
            <person name="Salamov A.A."/>
            <person name="Simmons B.A."/>
            <person name="Magnuson J.K."/>
            <person name="Chen J."/>
            <person name="Drula E."/>
            <person name="Henrissat B."/>
            <person name="Wiebenga A."/>
            <person name="Lubbers R.J."/>
            <person name="Gomes A.C."/>
            <person name="Makela M.R."/>
            <person name="Stajich J."/>
            <person name="Grigoriev I.V."/>
            <person name="Mortensen U.H."/>
            <person name="De vries R.P."/>
            <person name="Baker S.E."/>
            <person name="Andersen M.R."/>
        </authorList>
    </citation>
    <scope>NUCLEOTIDE SEQUENCE [LARGE SCALE GENOMIC DNA]</scope>
    <source>
        <strain evidence="6 7">CBS 600.67</strain>
    </source>
</reference>
<evidence type="ECO:0000259" key="5">
    <source>
        <dbReference type="PROSITE" id="PS00036"/>
    </source>
</evidence>
<evidence type="ECO:0000313" key="6">
    <source>
        <dbReference type="EMBL" id="KAL2828934.1"/>
    </source>
</evidence>
<feature type="region of interest" description="Disordered" evidence="4">
    <location>
        <begin position="66"/>
        <end position="91"/>
    </location>
</feature>
<evidence type="ECO:0000256" key="4">
    <source>
        <dbReference type="SAM" id="MobiDB-lite"/>
    </source>
</evidence>
<dbReference type="PANTHER" id="PTHR11462">
    <property type="entry name" value="JUN TRANSCRIPTION FACTOR-RELATED"/>
    <property type="match status" value="1"/>
</dbReference>
<dbReference type="InterPro" id="IPR004827">
    <property type="entry name" value="bZIP"/>
</dbReference>
<comment type="caution">
    <text evidence="6">The sequence shown here is derived from an EMBL/GenBank/DDBJ whole genome shotgun (WGS) entry which is preliminary data.</text>
</comment>
<evidence type="ECO:0000313" key="7">
    <source>
        <dbReference type="Proteomes" id="UP001610335"/>
    </source>
</evidence>
<dbReference type="InterPro" id="IPR046347">
    <property type="entry name" value="bZIP_sf"/>
</dbReference>
<name>A0ABR4IMD3_9EURO</name>
<gene>
    <name evidence="6" type="ORF">BDW59DRAFT_142533</name>
</gene>
<dbReference type="InterPro" id="IPR050946">
    <property type="entry name" value="AP-1_TF_bZIP"/>
</dbReference>
<proteinExistence type="predicted"/>
<sequence length="263" mass="28475">MSTPNMAQDQFDFSAINFGDDYSQVTDAAMYSPHVIHTGIMATKDSMAAAPPGTVSPQDLYLDASAPPSTSFTDLSTPSFESPGYFSQNTSPMFGTENDLVAGHEDWGSLFPQDGLPQDGSLIPRDESIPPPVLSIPFDQAVLKDVNPPVPASPTVQPVSSPLRSPKHRRVSPVKPSTVAGVAPRARRALPAITIDESDPILAKRARNTQAARKSRARKVEREEELIKERDQAVKARDEALDTLQEAQKQAAYWKAVAIGRAK</sequence>
<feature type="compositionally biased region" description="Polar residues" evidence="4">
    <location>
        <begin position="67"/>
        <end position="91"/>
    </location>
</feature>
<evidence type="ECO:0000256" key="1">
    <source>
        <dbReference type="ARBA" id="ARBA00023015"/>
    </source>
</evidence>
<keyword evidence="2" id="KW-0238">DNA-binding</keyword>
<protein>
    <recommendedName>
        <fullName evidence="5">BZIP domain-containing protein</fullName>
    </recommendedName>
</protein>
<keyword evidence="3" id="KW-0804">Transcription</keyword>
<dbReference type="Proteomes" id="UP001610335">
    <property type="component" value="Unassembled WGS sequence"/>
</dbReference>
<dbReference type="PANTHER" id="PTHR11462:SF35">
    <property type="entry name" value="TRANSCRIPTION FACTOR JRA"/>
    <property type="match status" value="1"/>
</dbReference>
<feature type="region of interest" description="Disordered" evidence="4">
    <location>
        <begin position="153"/>
        <end position="177"/>
    </location>
</feature>
<dbReference type="PROSITE" id="PS00036">
    <property type="entry name" value="BZIP_BASIC"/>
    <property type="match status" value="1"/>
</dbReference>
<accession>A0ABR4IMD3</accession>
<dbReference type="Gene3D" id="3.30.160.60">
    <property type="entry name" value="Classic Zinc Finger"/>
    <property type="match status" value="1"/>
</dbReference>
<keyword evidence="1" id="KW-0805">Transcription regulation</keyword>
<feature type="domain" description="BZIP" evidence="5">
    <location>
        <begin position="204"/>
        <end position="218"/>
    </location>
</feature>
<evidence type="ECO:0000256" key="3">
    <source>
        <dbReference type="ARBA" id="ARBA00023163"/>
    </source>
</evidence>
<dbReference type="CDD" id="cd12193">
    <property type="entry name" value="bZIP_GCN4"/>
    <property type="match status" value="1"/>
</dbReference>